<gene>
    <name evidence="1" type="ORF">DHETER_LOCUS4959</name>
</gene>
<evidence type="ECO:0000313" key="1">
    <source>
        <dbReference type="EMBL" id="CAG8544683.1"/>
    </source>
</evidence>
<proteinExistence type="predicted"/>
<dbReference type="Proteomes" id="UP000789702">
    <property type="component" value="Unassembled WGS sequence"/>
</dbReference>
<sequence length="52" mass="6165">MCDNGSVGNCYQKEMRVEMKEHKVFLDCQRFADEGYEKRIRVEKDTCGKMPM</sequence>
<comment type="caution">
    <text evidence="1">The sequence shown here is derived from an EMBL/GenBank/DDBJ whole genome shotgun (WGS) entry which is preliminary data.</text>
</comment>
<keyword evidence="2" id="KW-1185">Reference proteome</keyword>
<organism evidence="1 2">
    <name type="scientific">Dentiscutata heterogama</name>
    <dbReference type="NCBI Taxonomy" id="1316150"/>
    <lineage>
        <taxon>Eukaryota</taxon>
        <taxon>Fungi</taxon>
        <taxon>Fungi incertae sedis</taxon>
        <taxon>Mucoromycota</taxon>
        <taxon>Glomeromycotina</taxon>
        <taxon>Glomeromycetes</taxon>
        <taxon>Diversisporales</taxon>
        <taxon>Gigasporaceae</taxon>
        <taxon>Dentiscutata</taxon>
    </lineage>
</organism>
<feature type="non-terminal residue" evidence="1">
    <location>
        <position position="52"/>
    </location>
</feature>
<evidence type="ECO:0000313" key="2">
    <source>
        <dbReference type="Proteomes" id="UP000789702"/>
    </source>
</evidence>
<reference evidence="1" key="1">
    <citation type="submission" date="2021-06" db="EMBL/GenBank/DDBJ databases">
        <authorList>
            <person name="Kallberg Y."/>
            <person name="Tangrot J."/>
            <person name="Rosling A."/>
        </authorList>
    </citation>
    <scope>NUCLEOTIDE SEQUENCE</scope>
    <source>
        <strain evidence="1">IL203A</strain>
    </source>
</reference>
<accession>A0ACA9LSZ2</accession>
<feature type="non-terminal residue" evidence="1">
    <location>
        <position position="1"/>
    </location>
</feature>
<name>A0ACA9LSZ2_9GLOM</name>
<protein>
    <submittedName>
        <fullName evidence="1">7256_t:CDS:1</fullName>
    </submittedName>
</protein>
<dbReference type="EMBL" id="CAJVPU010005218">
    <property type="protein sequence ID" value="CAG8544683.1"/>
    <property type="molecule type" value="Genomic_DNA"/>
</dbReference>